<dbReference type="Pfam" id="PF18803">
    <property type="entry name" value="CxC2"/>
    <property type="match status" value="1"/>
</dbReference>
<evidence type="ECO:0000259" key="1">
    <source>
        <dbReference type="Pfam" id="PF18803"/>
    </source>
</evidence>
<dbReference type="AlphaFoldDB" id="A0A4S8KXQ5"/>
<proteinExistence type="predicted"/>
<dbReference type="OrthoDB" id="3235114at2759"/>
<sequence>MRTFTKHRDEYLAVLMILKGRGDNIPTTCIFCPSNREEAQPTFRCIDCTHAPLMCQQCCVEKHELNPLHRIQHWTGQRFQKVSLRQLGLVVQLGHQDGSTCLSPVNGPSKFVVVNDNGIHRVRLRYCGCPASICSLTGMLHFKWEQLMRNRWFPATHTRPRTACTFSMLDKFHITTLTGKLTAYDHYRSLQKMTDNTGAKLPVSIPF</sequence>
<dbReference type="InterPro" id="IPR041457">
    <property type="entry name" value="CxC2_KDZ-assoc"/>
</dbReference>
<accession>A0A4S8KXQ5</accession>
<reference evidence="2 3" key="1">
    <citation type="journal article" date="2019" name="Nat. Ecol. Evol.">
        <title>Megaphylogeny resolves global patterns of mushroom evolution.</title>
        <authorList>
            <person name="Varga T."/>
            <person name="Krizsan K."/>
            <person name="Foldi C."/>
            <person name="Dima B."/>
            <person name="Sanchez-Garcia M."/>
            <person name="Sanchez-Ramirez S."/>
            <person name="Szollosi G.J."/>
            <person name="Szarkandi J.G."/>
            <person name="Papp V."/>
            <person name="Albert L."/>
            <person name="Andreopoulos W."/>
            <person name="Angelini C."/>
            <person name="Antonin V."/>
            <person name="Barry K.W."/>
            <person name="Bougher N.L."/>
            <person name="Buchanan P."/>
            <person name="Buyck B."/>
            <person name="Bense V."/>
            <person name="Catcheside P."/>
            <person name="Chovatia M."/>
            <person name="Cooper J."/>
            <person name="Damon W."/>
            <person name="Desjardin D."/>
            <person name="Finy P."/>
            <person name="Geml J."/>
            <person name="Haridas S."/>
            <person name="Hughes K."/>
            <person name="Justo A."/>
            <person name="Karasinski D."/>
            <person name="Kautmanova I."/>
            <person name="Kiss B."/>
            <person name="Kocsube S."/>
            <person name="Kotiranta H."/>
            <person name="LaButti K.M."/>
            <person name="Lechner B.E."/>
            <person name="Liimatainen K."/>
            <person name="Lipzen A."/>
            <person name="Lukacs Z."/>
            <person name="Mihaltcheva S."/>
            <person name="Morgado L.N."/>
            <person name="Niskanen T."/>
            <person name="Noordeloos M.E."/>
            <person name="Ohm R.A."/>
            <person name="Ortiz-Santana B."/>
            <person name="Ovrebo C."/>
            <person name="Racz N."/>
            <person name="Riley R."/>
            <person name="Savchenko A."/>
            <person name="Shiryaev A."/>
            <person name="Soop K."/>
            <person name="Spirin V."/>
            <person name="Szebenyi C."/>
            <person name="Tomsovsky M."/>
            <person name="Tulloss R.E."/>
            <person name="Uehling J."/>
            <person name="Grigoriev I.V."/>
            <person name="Vagvolgyi C."/>
            <person name="Papp T."/>
            <person name="Martin F.M."/>
            <person name="Miettinen O."/>
            <person name="Hibbett D.S."/>
            <person name="Nagy L.G."/>
        </authorList>
    </citation>
    <scope>NUCLEOTIDE SEQUENCE [LARGE SCALE GENOMIC DNA]</scope>
    <source>
        <strain evidence="2 3">CBS 962.96</strain>
    </source>
</reference>
<organism evidence="2 3">
    <name type="scientific">Dendrothele bispora (strain CBS 962.96)</name>
    <dbReference type="NCBI Taxonomy" id="1314807"/>
    <lineage>
        <taxon>Eukaryota</taxon>
        <taxon>Fungi</taxon>
        <taxon>Dikarya</taxon>
        <taxon>Basidiomycota</taxon>
        <taxon>Agaricomycotina</taxon>
        <taxon>Agaricomycetes</taxon>
        <taxon>Agaricomycetidae</taxon>
        <taxon>Agaricales</taxon>
        <taxon>Agaricales incertae sedis</taxon>
        <taxon>Dendrothele</taxon>
    </lineage>
</organism>
<gene>
    <name evidence="2" type="ORF">K435DRAFT_694979</name>
</gene>
<protein>
    <recommendedName>
        <fullName evidence="1">CxC2-like cysteine cluster KDZ transposase-associated domain-containing protein</fullName>
    </recommendedName>
</protein>
<name>A0A4S8KXQ5_DENBC</name>
<evidence type="ECO:0000313" key="3">
    <source>
        <dbReference type="Proteomes" id="UP000297245"/>
    </source>
</evidence>
<keyword evidence="3" id="KW-1185">Reference proteome</keyword>
<evidence type="ECO:0000313" key="2">
    <source>
        <dbReference type="EMBL" id="THU80789.1"/>
    </source>
</evidence>
<dbReference type="EMBL" id="ML179870">
    <property type="protein sequence ID" value="THU80789.1"/>
    <property type="molecule type" value="Genomic_DNA"/>
</dbReference>
<dbReference type="Proteomes" id="UP000297245">
    <property type="component" value="Unassembled WGS sequence"/>
</dbReference>
<feature type="domain" description="CxC2-like cysteine cluster KDZ transposase-associated" evidence="1">
    <location>
        <begin position="84"/>
        <end position="198"/>
    </location>
</feature>